<name>A0A5C5VSE6_9BACT</name>
<organism evidence="1 2">
    <name type="scientific">Botrimarina hoheduenensis</name>
    <dbReference type="NCBI Taxonomy" id="2528000"/>
    <lineage>
        <taxon>Bacteria</taxon>
        <taxon>Pseudomonadati</taxon>
        <taxon>Planctomycetota</taxon>
        <taxon>Planctomycetia</taxon>
        <taxon>Pirellulales</taxon>
        <taxon>Lacipirellulaceae</taxon>
        <taxon>Botrimarina</taxon>
    </lineage>
</organism>
<evidence type="ECO:0000313" key="2">
    <source>
        <dbReference type="Proteomes" id="UP000318995"/>
    </source>
</evidence>
<dbReference type="Proteomes" id="UP000318995">
    <property type="component" value="Unassembled WGS sequence"/>
</dbReference>
<proteinExistence type="predicted"/>
<gene>
    <name evidence="1" type="ORF">Pla111_29150</name>
</gene>
<dbReference type="RefSeq" id="WP_146575127.1">
    <property type="nucleotide sequence ID" value="NZ_SJPH01000008.1"/>
</dbReference>
<reference evidence="1 2" key="1">
    <citation type="submission" date="2019-02" db="EMBL/GenBank/DDBJ databases">
        <title>Deep-cultivation of Planctomycetes and their phenomic and genomic characterization uncovers novel biology.</title>
        <authorList>
            <person name="Wiegand S."/>
            <person name="Jogler M."/>
            <person name="Boedeker C."/>
            <person name="Pinto D."/>
            <person name="Vollmers J."/>
            <person name="Rivas-Marin E."/>
            <person name="Kohn T."/>
            <person name="Peeters S.H."/>
            <person name="Heuer A."/>
            <person name="Rast P."/>
            <person name="Oberbeckmann S."/>
            <person name="Bunk B."/>
            <person name="Jeske O."/>
            <person name="Meyerdierks A."/>
            <person name="Storesund J.E."/>
            <person name="Kallscheuer N."/>
            <person name="Luecker S."/>
            <person name="Lage O.M."/>
            <person name="Pohl T."/>
            <person name="Merkel B.J."/>
            <person name="Hornburger P."/>
            <person name="Mueller R.-W."/>
            <person name="Bruemmer F."/>
            <person name="Labrenz M."/>
            <person name="Spormann A.M."/>
            <person name="Op Den Camp H."/>
            <person name="Overmann J."/>
            <person name="Amann R."/>
            <person name="Jetten M.S.M."/>
            <person name="Mascher T."/>
            <person name="Medema M.H."/>
            <person name="Devos D.P."/>
            <person name="Kaster A.-K."/>
            <person name="Ovreas L."/>
            <person name="Rohde M."/>
            <person name="Galperin M.Y."/>
            <person name="Jogler C."/>
        </authorList>
    </citation>
    <scope>NUCLEOTIDE SEQUENCE [LARGE SCALE GENOMIC DNA]</scope>
    <source>
        <strain evidence="1 2">Pla111</strain>
    </source>
</reference>
<dbReference type="OrthoDB" id="274557at2"/>
<evidence type="ECO:0000313" key="1">
    <source>
        <dbReference type="EMBL" id="TWT41538.1"/>
    </source>
</evidence>
<accession>A0A5C5VSE6</accession>
<sequence>MKRSSLDRRDWRARSAVLLVAWMAGAARLPAAERVAPLCPSVLMVDQDSWARAPEHVNRVALLLAEAPPAARWVQLVPTLHVRTTADRRPVAFGLRINHAASWEAPENFREVLSPADATALRDRCAEQLGAAIQQAVRRGLSIAIVPHLDTAGAVQSWRNDLDFSPQAVLAGASYRSLLLEAILLAIERSTQADTRVDLALSGEMGFSLFSHATEYAAIARAARQRLSQGRPAGALRLGVALNWCDGAGQLRAAERDPPAIEALADAIDFVGFSCYAPVSVPPAAEDFRKAMTRSVREAESLGLTTETMAWQISEVGIGGGARQEAGEAADLLLAKVAARPWEGIGVGAPSPWRDPAYASLRRQYYAALCEYLTSVPFDRGIERAFLWSEGPWDPQGIAPSGQPDAEIARAIAKHNAKVSGNGGEAPDR</sequence>
<keyword evidence="2" id="KW-1185">Reference proteome</keyword>
<protein>
    <submittedName>
        <fullName evidence="1">Uncharacterized protein</fullName>
    </submittedName>
</protein>
<dbReference type="AlphaFoldDB" id="A0A5C5VSE6"/>
<dbReference type="Gene3D" id="3.20.20.80">
    <property type="entry name" value="Glycosidases"/>
    <property type="match status" value="1"/>
</dbReference>
<dbReference type="EMBL" id="SJPH01000008">
    <property type="protein sequence ID" value="TWT41538.1"/>
    <property type="molecule type" value="Genomic_DNA"/>
</dbReference>
<comment type="caution">
    <text evidence="1">The sequence shown here is derived from an EMBL/GenBank/DDBJ whole genome shotgun (WGS) entry which is preliminary data.</text>
</comment>